<keyword evidence="8" id="KW-1185">Reference proteome</keyword>
<dbReference type="InterPro" id="IPR003764">
    <property type="entry name" value="GlcNAc_6-P_deAcase"/>
</dbReference>
<accession>A0ABZ2Z6C6</accession>
<protein>
    <submittedName>
        <fullName evidence="7">N-acetylglucosamine-6-phosphate deacetylase</fullName>
        <ecNumber evidence="7">3.5.1.25</ecNumber>
    </submittedName>
</protein>
<comment type="similarity">
    <text evidence="1 5">Belongs to the metallo-dependent hydrolases superfamily. NagA family.</text>
</comment>
<dbReference type="SUPFAM" id="SSF51556">
    <property type="entry name" value="Metallo-dependent hydrolases"/>
    <property type="match status" value="1"/>
</dbReference>
<dbReference type="Gene3D" id="3.20.20.140">
    <property type="entry name" value="Metal-dependent hydrolases"/>
    <property type="match status" value="1"/>
</dbReference>
<dbReference type="PANTHER" id="PTHR11113">
    <property type="entry name" value="N-ACETYLGLUCOSAMINE-6-PHOSPHATE DEACETYLASE"/>
    <property type="match status" value="1"/>
</dbReference>
<dbReference type="PIRSF" id="PIRSF038994">
    <property type="entry name" value="NagA"/>
    <property type="match status" value="1"/>
</dbReference>
<organism evidence="7 8">
    <name type="scientific">Chitinophaga caseinilytica</name>
    <dbReference type="NCBI Taxonomy" id="2267521"/>
    <lineage>
        <taxon>Bacteria</taxon>
        <taxon>Pseudomonadati</taxon>
        <taxon>Bacteroidota</taxon>
        <taxon>Chitinophagia</taxon>
        <taxon>Chitinophagales</taxon>
        <taxon>Chitinophagaceae</taxon>
        <taxon>Chitinophaga</taxon>
    </lineage>
</organism>
<dbReference type="PANTHER" id="PTHR11113:SF14">
    <property type="entry name" value="N-ACETYLGLUCOSAMINE-6-PHOSPHATE DEACETYLASE"/>
    <property type="match status" value="1"/>
</dbReference>
<evidence type="ECO:0000256" key="5">
    <source>
        <dbReference type="PIRNR" id="PIRNR038994"/>
    </source>
</evidence>
<keyword evidence="2" id="KW-0479">Metal-binding</keyword>
<evidence type="ECO:0000256" key="3">
    <source>
        <dbReference type="ARBA" id="ARBA00022801"/>
    </source>
</evidence>
<dbReference type="InterPro" id="IPR006680">
    <property type="entry name" value="Amidohydro-rel"/>
</dbReference>
<sequence length="366" mass="39285">MLLALTQSRIFTGKETRTGEALLLENGRILGLVSENSIPSDYYIIHHPGMTIVPGLLDLQIYGGGGVLFSDAPSSAALYDMAAGLVKTGTSGFLITLATNRLEVFEAAMDVVRENPHPAVLGLHLEGPYINPVKRGAHIPDCIRKPERREVEALLKRAAGTVKMMTIAPELMDADIIRLLLDHGVVLSAGHSNATFEEGKAGFDAGIQTATHLFNAMSPFHHRDVGLPGAVYQSNAHASIIPDGIHVSYEALSISKKVMGERLFLITDAVEKSEGAYPHIRQKDRFTLPDGTLSGSAITLAEGIRNCVQHVGIPFEEAVRMATAYPAKLMGYTDIGAIRAGFRANLTLLDAAGNPGGVYLDGQFHQ</sequence>
<evidence type="ECO:0000313" key="7">
    <source>
        <dbReference type="EMBL" id="WZN47717.1"/>
    </source>
</evidence>
<dbReference type="EC" id="3.5.1.25" evidence="7"/>
<dbReference type="NCBIfam" id="TIGR00221">
    <property type="entry name" value="nagA"/>
    <property type="match status" value="1"/>
</dbReference>
<proteinExistence type="inferred from homology"/>
<evidence type="ECO:0000313" key="8">
    <source>
        <dbReference type="Proteomes" id="UP001449657"/>
    </source>
</evidence>
<feature type="domain" description="Amidohydrolase-related" evidence="6">
    <location>
        <begin position="51"/>
        <end position="359"/>
    </location>
</feature>
<dbReference type="InterPro" id="IPR011059">
    <property type="entry name" value="Metal-dep_hydrolase_composite"/>
</dbReference>
<keyword evidence="4 5" id="KW-0119">Carbohydrate metabolism</keyword>
<dbReference type="InterPro" id="IPR032466">
    <property type="entry name" value="Metal_Hydrolase"/>
</dbReference>
<keyword evidence="3 5" id="KW-0378">Hydrolase</keyword>
<dbReference type="RefSeq" id="WP_341842342.1">
    <property type="nucleotide sequence ID" value="NZ_CP149792.1"/>
</dbReference>
<evidence type="ECO:0000256" key="2">
    <source>
        <dbReference type="ARBA" id="ARBA00022723"/>
    </source>
</evidence>
<dbReference type="Pfam" id="PF01979">
    <property type="entry name" value="Amidohydro_1"/>
    <property type="match status" value="1"/>
</dbReference>
<evidence type="ECO:0000256" key="4">
    <source>
        <dbReference type="ARBA" id="ARBA00023277"/>
    </source>
</evidence>
<evidence type="ECO:0000259" key="6">
    <source>
        <dbReference type="Pfam" id="PF01979"/>
    </source>
</evidence>
<gene>
    <name evidence="7" type="primary">nagA</name>
    <name evidence="7" type="ORF">WJU22_05955</name>
</gene>
<dbReference type="Proteomes" id="UP001449657">
    <property type="component" value="Chromosome"/>
</dbReference>
<dbReference type="EMBL" id="CP150096">
    <property type="protein sequence ID" value="WZN47717.1"/>
    <property type="molecule type" value="Genomic_DNA"/>
</dbReference>
<dbReference type="SUPFAM" id="SSF51338">
    <property type="entry name" value="Composite domain of metallo-dependent hydrolases"/>
    <property type="match status" value="1"/>
</dbReference>
<evidence type="ECO:0000256" key="1">
    <source>
        <dbReference type="ARBA" id="ARBA00010716"/>
    </source>
</evidence>
<reference evidence="7 8" key="1">
    <citation type="submission" date="2024-03" db="EMBL/GenBank/DDBJ databases">
        <title>Chitinophaga caseinilytica sp. nov., a casein hydrolysing bacterium isolated from forest soil.</title>
        <authorList>
            <person name="Lee D.S."/>
            <person name="Han D.M."/>
            <person name="Baek J.H."/>
            <person name="Choi D.G."/>
            <person name="Jeon J.H."/>
            <person name="Jeon C.O."/>
        </authorList>
    </citation>
    <scope>NUCLEOTIDE SEQUENCE [LARGE SCALE GENOMIC DNA]</scope>
    <source>
        <strain evidence="7 8">KACC 19118</strain>
    </source>
</reference>
<dbReference type="GO" id="GO:0008448">
    <property type="term" value="F:N-acetylglucosamine-6-phosphate deacetylase activity"/>
    <property type="evidence" value="ECO:0007669"/>
    <property type="project" value="UniProtKB-EC"/>
</dbReference>
<dbReference type="Gene3D" id="2.30.40.10">
    <property type="entry name" value="Urease, subunit C, domain 1"/>
    <property type="match status" value="1"/>
</dbReference>
<name>A0ABZ2Z6C6_9BACT</name>